<name>A0A8H4A1E6_GIGMA</name>
<protein>
    <submittedName>
        <fullName evidence="1">Uncharacterized protein</fullName>
    </submittedName>
</protein>
<keyword evidence="2" id="KW-1185">Reference proteome</keyword>
<evidence type="ECO:0000313" key="1">
    <source>
        <dbReference type="EMBL" id="KAF0398395.1"/>
    </source>
</evidence>
<gene>
    <name evidence="1" type="ORF">F8M41_009868</name>
</gene>
<comment type="caution">
    <text evidence="1">The sequence shown here is derived from an EMBL/GenBank/DDBJ whole genome shotgun (WGS) entry which is preliminary data.</text>
</comment>
<dbReference type="EMBL" id="WTPW01002084">
    <property type="protein sequence ID" value="KAF0398395.1"/>
    <property type="molecule type" value="Genomic_DNA"/>
</dbReference>
<dbReference type="AlphaFoldDB" id="A0A8H4A1E6"/>
<proteinExistence type="predicted"/>
<sequence length="85" mass="9803">MVSSKSLFVRRNIMTIRTSMMNLDDLSDVSSFNQDFMPRFGFFFRKLSRCLGLAPFRWHLIPKAAFQRAADGRDSSCSITSVPQY</sequence>
<evidence type="ECO:0000313" key="2">
    <source>
        <dbReference type="Proteomes" id="UP000439903"/>
    </source>
</evidence>
<dbReference type="Proteomes" id="UP000439903">
    <property type="component" value="Unassembled WGS sequence"/>
</dbReference>
<organism evidence="1 2">
    <name type="scientific">Gigaspora margarita</name>
    <dbReference type="NCBI Taxonomy" id="4874"/>
    <lineage>
        <taxon>Eukaryota</taxon>
        <taxon>Fungi</taxon>
        <taxon>Fungi incertae sedis</taxon>
        <taxon>Mucoromycota</taxon>
        <taxon>Glomeromycotina</taxon>
        <taxon>Glomeromycetes</taxon>
        <taxon>Diversisporales</taxon>
        <taxon>Gigasporaceae</taxon>
        <taxon>Gigaspora</taxon>
    </lineage>
</organism>
<reference evidence="1 2" key="1">
    <citation type="journal article" date="2019" name="Environ. Microbiol.">
        <title>At the nexus of three kingdoms: the genome of the mycorrhizal fungus Gigaspora margarita provides insights into plant, endobacterial and fungal interactions.</title>
        <authorList>
            <person name="Venice F."/>
            <person name="Ghignone S."/>
            <person name="Salvioli di Fossalunga A."/>
            <person name="Amselem J."/>
            <person name="Novero M."/>
            <person name="Xianan X."/>
            <person name="Sedzielewska Toro K."/>
            <person name="Morin E."/>
            <person name="Lipzen A."/>
            <person name="Grigoriev I.V."/>
            <person name="Henrissat B."/>
            <person name="Martin F.M."/>
            <person name="Bonfante P."/>
        </authorList>
    </citation>
    <scope>NUCLEOTIDE SEQUENCE [LARGE SCALE GENOMIC DNA]</scope>
    <source>
        <strain evidence="1 2">BEG34</strain>
    </source>
</reference>
<accession>A0A8H4A1E6</accession>